<dbReference type="OrthoDB" id="70916at2"/>
<sequence>MRPRLSSQALLACTALLVSCGSATTSSSSAGTGTTSSRDPLTFTPSSLPVGYVGEAYKVDIGVTGGAGPYGIRLVSGTLPPGVGLQSRQVSGTPTKTGTYTFTLEASDANLSSKAQAYTVNVNELPPLSLKPQLPPGGDLRGETRVPLNITAPRAVRAARVVWELPEGVAVTRIQLADAGGVLFWKQVGKTLTLDLGFKAVPRSGARVALIALKPQKAVTLDTTKLAVEARNGEGQLLTDAIKPAPQKTETPKAEAPKAAAPAVSAAQAAGAGSAAPASMTQTPASTQAPPASSTPATSGTPPTNTTAPAAPGGKP</sequence>
<accession>A0A1W1VMW5</accession>
<feature type="compositionally biased region" description="Low complexity" evidence="1">
    <location>
        <begin position="257"/>
        <end position="316"/>
    </location>
</feature>
<protein>
    <submittedName>
        <fullName evidence="3">Uncharacterized protein</fullName>
    </submittedName>
</protein>
<dbReference type="CDD" id="cd00146">
    <property type="entry name" value="PKD"/>
    <property type="match status" value="1"/>
</dbReference>
<dbReference type="Pfam" id="PF05345">
    <property type="entry name" value="He_PIG"/>
    <property type="match status" value="1"/>
</dbReference>
<feature type="chain" id="PRO_5010699682" evidence="2">
    <location>
        <begin position="31"/>
        <end position="316"/>
    </location>
</feature>
<name>A0A1W1VMW5_9DEIO</name>
<dbReference type="GO" id="GO:0016020">
    <property type="term" value="C:membrane"/>
    <property type="evidence" value="ECO:0007669"/>
    <property type="project" value="InterPro"/>
</dbReference>
<feature type="region of interest" description="Disordered" evidence="1">
    <location>
        <begin position="237"/>
        <end position="316"/>
    </location>
</feature>
<keyword evidence="2" id="KW-0732">Signal</keyword>
<dbReference type="SUPFAM" id="SSF49313">
    <property type="entry name" value="Cadherin-like"/>
    <property type="match status" value="1"/>
</dbReference>
<dbReference type="InterPro" id="IPR015919">
    <property type="entry name" value="Cadherin-like_sf"/>
</dbReference>
<evidence type="ECO:0000313" key="3">
    <source>
        <dbReference type="EMBL" id="SMB94709.1"/>
    </source>
</evidence>
<organism evidence="3 4">
    <name type="scientific">Deinococcus hopiensis KR-140</name>
    <dbReference type="NCBI Taxonomy" id="695939"/>
    <lineage>
        <taxon>Bacteria</taxon>
        <taxon>Thermotogati</taxon>
        <taxon>Deinococcota</taxon>
        <taxon>Deinococci</taxon>
        <taxon>Deinococcales</taxon>
        <taxon>Deinococcaceae</taxon>
        <taxon>Deinococcus</taxon>
    </lineage>
</organism>
<evidence type="ECO:0000313" key="4">
    <source>
        <dbReference type="Proteomes" id="UP000192582"/>
    </source>
</evidence>
<proteinExistence type="predicted"/>
<dbReference type="GO" id="GO:0005509">
    <property type="term" value="F:calcium ion binding"/>
    <property type="evidence" value="ECO:0007669"/>
    <property type="project" value="InterPro"/>
</dbReference>
<feature type="compositionally biased region" description="Low complexity" evidence="1">
    <location>
        <begin position="24"/>
        <end position="37"/>
    </location>
</feature>
<dbReference type="RefSeq" id="WP_084049758.1">
    <property type="nucleotide sequence ID" value="NZ_FWWU01000009.1"/>
</dbReference>
<dbReference type="PROSITE" id="PS51257">
    <property type="entry name" value="PROKAR_LIPOPROTEIN"/>
    <property type="match status" value="1"/>
</dbReference>
<gene>
    <name evidence="3" type="ORF">SAMN00790413_02497</name>
</gene>
<dbReference type="AlphaFoldDB" id="A0A1W1VMW5"/>
<evidence type="ECO:0000256" key="2">
    <source>
        <dbReference type="SAM" id="SignalP"/>
    </source>
</evidence>
<keyword evidence="4" id="KW-1185">Reference proteome</keyword>
<dbReference type="STRING" id="695939.SAMN00790413_02497"/>
<reference evidence="3 4" key="1">
    <citation type="submission" date="2017-04" db="EMBL/GenBank/DDBJ databases">
        <authorList>
            <person name="Afonso C.L."/>
            <person name="Miller P.J."/>
            <person name="Scott M.A."/>
            <person name="Spackman E."/>
            <person name="Goraichik I."/>
            <person name="Dimitrov K.M."/>
            <person name="Suarez D.L."/>
            <person name="Swayne D.E."/>
        </authorList>
    </citation>
    <scope>NUCLEOTIDE SEQUENCE [LARGE SCALE GENOMIC DNA]</scope>
    <source>
        <strain evidence="3 4">KR-140</strain>
    </source>
</reference>
<dbReference type="Gene3D" id="2.60.40.10">
    <property type="entry name" value="Immunoglobulins"/>
    <property type="match status" value="1"/>
</dbReference>
<evidence type="ECO:0000256" key="1">
    <source>
        <dbReference type="SAM" id="MobiDB-lite"/>
    </source>
</evidence>
<dbReference type="Proteomes" id="UP000192582">
    <property type="component" value="Unassembled WGS sequence"/>
</dbReference>
<feature type="region of interest" description="Disordered" evidence="1">
    <location>
        <begin position="24"/>
        <end position="44"/>
    </location>
</feature>
<dbReference type="EMBL" id="FWWU01000009">
    <property type="protein sequence ID" value="SMB94709.1"/>
    <property type="molecule type" value="Genomic_DNA"/>
</dbReference>
<dbReference type="InterPro" id="IPR013783">
    <property type="entry name" value="Ig-like_fold"/>
</dbReference>
<feature type="signal peptide" evidence="2">
    <location>
        <begin position="1"/>
        <end position="30"/>
    </location>
</feature>